<evidence type="ECO:0000313" key="1">
    <source>
        <dbReference type="EMBL" id="MFD2484247.1"/>
    </source>
</evidence>
<name>A0ABW5I5Z4_9PSEU</name>
<sequence length="128" mass="14567">MSALSFTDVERAVRASWSAETCDLPDVDEWRPDNPARGQCGVTALVVQDLFGGDLVLAEVHVDGRKVECHYWNRFGLGLDLDLTREQFRPEQVIVGGEVVVRPPDAPRRCREQYELLRDRVMTRLSLQ</sequence>
<dbReference type="Pfam" id="PF24585">
    <property type="entry name" value="YunG"/>
    <property type="match status" value="1"/>
</dbReference>
<evidence type="ECO:0000313" key="2">
    <source>
        <dbReference type="Proteomes" id="UP001597542"/>
    </source>
</evidence>
<reference evidence="2" key="1">
    <citation type="journal article" date="2019" name="Int. J. Syst. Evol. Microbiol.">
        <title>The Global Catalogue of Microorganisms (GCM) 10K type strain sequencing project: providing services to taxonomists for standard genome sequencing and annotation.</title>
        <authorList>
            <consortium name="The Broad Institute Genomics Platform"/>
            <consortium name="The Broad Institute Genome Sequencing Center for Infectious Disease"/>
            <person name="Wu L."/>
            <person name="Ma J."/>
        </authorList>
    </citation>
    <scope>NUCLEOTIDE SEQUENCE [LARGE SCALE GENOMIC DNA]</scope>
    <source>
        <strain evidence="2">CGMCC 4.7638</strain>
    </source>
</reference>
<dbReference type="EMBL" id="JBHUKQ010000015">
    <property type="protein sequence ID" value="MFD2484247.1"/>
    <property type="molecule type" value="Genomic_DNA"/>
</dbReference>
<dbReference type="InterPro" id="IPR056238">
    <property type="entry name" value="YunG-like"/>
</dbReference>
<proteinExistence type="predicted"/>
<gene>
    <name evidence="1" type="ORF">ACFSUT_28500</name>
</gene>
<dbReference type="Proteomes" id="UP001597542">
    <property type="component" value="Unassembled WGS sequence"/>
</dbReference>
<comment type="caution">
    <text evidence="1">The sequence shown here is derived from an EMBL/GenBank/DDBJ whole genome shotgun (WGS) entry which is preliminary data.</text>
</comment>
<accession>A0ABW5I5Z4</accession>
<keyword evidence="2" id="KW-1185">Reference proteome</keyword>
<dbReference type="RefSeq" id="WP_344274556.1">
    <property type="nucleotide sequence ID" value="NZ_BAAAHV010000012.1"/>
</dbReference>
<protein>
    <submittedName>
        <fullName evidence="1">Uncharacterized protein</fullName>
    </submittedName>
</protein>
<organism evidence="1 2">
    <name type="scientific">Amycolatopsis albidoflavus</name>
    <dbReference type="NCBI Taxonomy" id="102226"/>
    <lineage>
        <taxon>Bacteria</taxon>
        <taxon>Bacillati</taxon>
        <taxon>Actinomycetota</taxon>
        <taxon>Actinomycetes</taxon>
        <taxon>Pseudonocardiales</taxon>
        <taxon>Pseudonocardiaceae</taxon>
        <taxon>Amycolatopsis</taxon>
    </lineage>
</organism>